<evidence type="ECO:0000256" key="6">
    <source>
        <dbReference type="PIRNR" id="PIRNR018267"/>
    </source>
</evidence>
<dbReference type="NCBIfam" id="TIGR00632">
    <property type="entry name" value="vsr"/>
    <property type="match status" value="1"/>
</dbReference>
<protein>
    <recommendedName>
        <fullName evidence="6">Very short patch repair endonuclease</fullName>
        <ecNumber evidence="6">3.1.-.-</ecNumber>
    </recommendedName>
</protein>
<dbReference type="RefSeq" id="WP_371438615.1">
    <property type="nucleotide sequence ID" value="NZ_JBHSRS010000018.1"/>
</dbReference>
<evidence type="ECO:0000256" key="1">
    <source>
        <dbReference type="ARBA" id="ARBA00022722"/>
    </source>
</evidence>
<dbReference type="SUPFAM" id="SSF52980">
    <property type="entry name" value="Restriction endonuclease-like"/>
    <property type="match status" value="1"/>
</dbReference>
<dbReference type="EMBL" id="JBHSRS010000018">
    <property type="protein sequence ID" value="MFC6281777.1"/>
    <property type="molecule type" value="Genomic_DNA"/>
</dbReference>
<proteinExistence type="inferred from homology"/>
<evidence type="ECO:0000256" key="5">
    <source>
        <dbReference type="ARBA" id="ARBA00023204"/>
    </source>
</evidence>
<dbReference type="PIRSF" id="PIRSF018267">
    <property type="entry name" value="VSR_endonuc"/>
    <property type="match status" value="1"/>
</dbReference>
<evidence type="ECO:0000256" key="4">
    <source>
        <dbReference type="ARBA" id="ARBA00022801"/>
    </source>
</evidence>
<dbReference type="Pfam" id="PF03852">
    <property type="entry name" value="Vsr"/>
    <property type="match status" value="1"/>
</dbReference>
<comment type="function">
    <text evidence="6">May nick specific sequences that contain T:G mispairs resulting from m5C-deamination.</text>
</comment>
<keyword evidence="4 6" id="KW-0378">Hydrolase</keyword>
<dbReference type="InterPro" id="IPR004603">
    <property type="entry name" value="DNA_mismatch_endonuc_vsr"/>
</dbReference>
<dbReference type="CDD" id="cd00221">
    <property type="entry name" value="Vsr"/>
    <property type="match status" value="1"/>
</dbReference>
<keyword evidence="8" id="KW-1185">Reference proteome</keyword>
<accession>A0ABW1TYD3</accession>
<organism evidence="7 8">
    <name type="scientific">Polaromonas aquatica</name>
    <dbReference type="NCBI Taxonomy" id="332657"/>
    <lineage>
        <taxon>Bacteria</taxon>
        <taxon>Pseudomonadati</taxon>
        <taxon>Pseudomonadota</taxon>
        <taxon>Betaproteobacteria</taxon>
        <taxon>Burkholderiales</taxon>
        <taxon>Comamonadaceae</taxon>
        <taxon>Polaromonas</taxon>
    </lineage>
</organism>
<name>A0ABW1TYD3_9BURK</name>
<sequence>MDRLTNKQRSTLMRKVRTKHTAPELIVRNTLHRLGYRYALHSKRLPGTPDIVLSSRKKVILVNGCFWHGHSCPRGALPSSNHDFWCLKIKKNKKRDSSQIRALENLGWATLVVWECETKVDLIMALQFRLIAFLES</sequence>
<reference evidence="8" key="1">
    <citation type="journal article" date="2019" name="Int. J. Syst. Evol. Microbiol.">
        <title>The Global Catalogue of Microorganisms (GCM) 10K type strain sequencing project: providing services to taxonomists for standard genome sequencing and annotation.</title>
        <authorList>
            <consortium name="The Broad Institute Genomics Platform"/>
            <consortium name="The Broad Institute Genome Sequencing Center for Infectious Disease"/>
            <person name="Wu L."/>
            <person name="Ma J."/>
        </authorList>
    </citation>
    <scope>NUCLEOTIDE SEQUENCE [LARGE SCALE GENOMIC DNA]</scope>
    <source>
        <strain evidence="8">CCUG 39402</strain>
    </source>
</reference>
<evidence type="ECO:0000256" key="2">
    <source>
        <dbReference type="ARBA" id="ARBA00022759"/>
    </source>
</evidence>
<keyword evidence="2 6" id="KW-0255">Endonuclease</keyword>
<evidence type="ECO:0000256" key="3">
    <source>
        <dbReference type="ARBA" id="ARBA00022763"/>
    </source>
</evidence>
<dbReference type="InterPro" id="IPR011335">
    <property type="entry name" value="Restrct_endonuc-II-like"/>
</dbReference>
<comment type="caution">
    <text evidence="7">The sequence shown here is derived from an EMBL/GenBank/DDBJ whole genome shotgun (WGS) entry which is preliminary data.</text>
</comment>
<dbReference type="Proteomes" id="UP001596270">
    <property type="component" value="Unassembled WGS sequence"/>
</dbReference>
<dbReference type="Gene3D" id="3.40.960.10">
    <property type="entry name" value="VSR Endonuclease"/>
    <property type="match status" value="1"/>
</dbReference>
<dbReference type="EC" id="3.1.-.-" evidence="6"/>
<keyword evidence="3 6" id="KW-0227">DNA damage</keyword>
<dbReference type="GO" id="GO:0004519">
    <property type="term" value="F:endonuclease activity"/>
    <property type="evidence" value="ECO:0007669"/>
    <property type="project" value="UniProtKB-KW"/>
</dbReference>
<comment type="similarity">
    <text evidence="6">Belongs to the vsr family.</text>
</comment>
<keyword evidence="1 6" id="KW-0540">Nuclease</keyword>
<keyword evidence="5 6" id="KW-0234">DNA repair</keyword>
<evidence type="ECO:0000313" key="8">
    <source>
        <dbReference type="Proteomes" id="UP001596270"/>
    </source>
</evidence>
<evidence type="ECO:0000313" key="7">
    <source>
        <dbReference type="EMBL" id="MFC6281777.1"/>
    </source>
</evidence>
<gene>
    <name evidence="7" type="ORF">ACFQND_11090</name>
</gene>